<evidence type="ECO:0000256" key="8">
    <source>
        <dbReference type="ARBA" id="ARBA00022982"/>
    </source>
</evidence>
<keyword evidence="10" id="KW-0408">Iron</keyword>
<evidence type="ECO:0000256" key="6">
    <source>
        <dbReference type="ARBA" id="ARBA00022692"/>
    </source>
</evidence>
<keyword evidence="3" id="KW-0813">Transport</keyword>
<keyword evidence="9 12" id="KW-1133">Transmembrane helix</keyword>
<evidence type="ECO:0000256" key="12">
    <source>
        <dbReference type="SAM" id="Phobius"/>
    </source>
</evidence>
<evidence type="ECO:0000256" key="1">
    <source>
        <dbReference type="ARBA" id="ARBA00004236"/>
    </source>
</evidence>
<dbReference type="InterPro" id="IPR051174">
    <property type="entry name" value="Cytochrome_c-type_ET"/>
</dbReference>
<dbReference type="Gene3D" id="1.10.3820.10">
    <property type="entry name" value="Di-heme elbow motif domain"/>
    <property type="match status" value="1"/>
</dbReference>
<keyword evidence="4" id="KW-1003">Cell membrane</keyword>
<name>A0A3P1T777_9ACTN</name>
<comment type="caution">
    <text evidence="14">The sequence shown here is derived from an EMBL/GenBank/DDBJ whole genome shotgun (WGS) entry which is preliminary data.</text>
</comment>
<evidence type="ECO:0000256" key="4">
    <source>
        <dbReference type="ARBA" id="ARBA00022475"/>
    </source>
</evidence>
<feature type="transmembrane region" description="Helical" evidence="12">
    <location>
        <begin position="12"/>
        <end position="34"/>
    </location>
</feature>
<keyword evidence="11 12" id="KW-0472">Membrane</keyword>
<evidence type="ECO:0000256" key="11">
    <source>
        <dbReference type="ARBA" id="ARBA00023136"/>
    </source>
</evidence>
<dbReference type="GO" id="GO:0009055">
    <property type="term" value="F:electron transfer activity"/>
    <property type="evidence" value="ECO:0007669"/>
    <property type="project" value="TreeGrafter"/>
</dbReference>
<organism evidence="14 15">
    <name type="scientific">Arachnia propionica</name>
    <dbReference type="NCBI Taxonomy" id="1750"/>
    <lineage>
        <taxon>Bacteria</taxon>
        <taxon>Bacillati</taxon>
        <taxon>Actinomycetota</taxon>
        <taxon>Actinomycetes</taxon>
        <taxon>Propionibacteriales</taxon>
        <taxon>Propionibacteriaceae</taxon>
        <taxon>Arachnia</taxon>
    </lineage>
</organism>
<dbReference type="AlphaFoldDB" id="A0A3P1T777"/>
<proteinExistence type="inferred from homology"/>
<gene>
    <name evidence="14" type="primary">nrfH</name>
    <name evidence="14" type="ORF">EII34_07465</name>
</gene>
<evidence type="ECO:0000256" key="10">
    <source>
        <dbReference type="ARBA" id="ARBA00023004"/>
    </source>
</evidence>
<dbReference type="NCBIfam" id="TIGR03153">
    <property type="entry name" value="cytochr_NrfH"/>
    <property type="match status" value="1"/>
</dbReference>
<keyword evidence="8" id="KW-0249">Electron transport</keyword>
<sequence length="165" mass="18383">MKRFIVARWQDFTRAFTGWTGVVLAALLGAILGVGSFTIHYSGATDYLGDDPASCANCHAMNEQYEGWLRGSHHDVATCNSCHAPHHDIVGKYVNKADNGFWHALKFTLQNYPENIKVRAHNREIIEAACIDCHGDQVDQAMSSSEHKGERMSCIRCHDGVGHKR</sequence>
<dbReference type="RefSeq" id="WP_124844488.1">
    <property type="nucleotide sequence ID" value="NZ_JAUNKP010000006.1"/>
</dbReference>
<comment type="subcellular location">
    <subcellularLocation>
        <location evidence="1">Cell membrane</location>
    </subcellularLocation>
</comment>
<evidence type="ECO:0000313" key="14">
    <source>
        <dbReference type="EMBL" id="RRD05168.1"/>
    </source>
</evidence>
<dbReference type="InterPro" id="IPR017571">
    <property type="entry name" value="NrfH"/>
</dbReference>
<evidence type="ECO:0000256" key="7">
    <source>
        <dbReference type="ARBA" id="ARBA00022723"/>
    </source>
</evidence>
<accession>A0A3P1T777</accession>
<evidence type="ECO:0000313" key="15">
    <source>
        <dbReference type="Proteomes" id="UP000280819"/>
    </source>
</evidence>
<dbReference type="SUPFAM" id="SSF48695">
    <property type="entry name" value="Multiheme cytochromes"/>
    <property type="match status" value="1"/>
</dbReference>
<dbReference type="Pfam" id="PF03264">
    <property type="entry name" value="Cytochrom_NNT"/>
    <property type="match status" value="1"/>
</dbReference>
<dbReference type="GO" id="GO:0022900">
    <property type="term" value="P:electron transport chain"/>
    <property type="evidence" value="ECO:0007669"/>
    <property type="project" value="InterPro"/>
</dbReference>
<dbReference type="GO" id="GO:0042279">
    <property type="term" value="F:nitrite reductase (cytochrome, ammonia-forming) activity"/>
    <property type="evidence" value="ECO:0007669"/>
    <property type="project" value="UniProtKB-EC"/>
</dbReference>
<keyword evidence="14" id="KW-0560">Oxidoreductase</keyword>
<evidence type="ECO:0000256" key="2">
    <source>
        <dbReference type="ARBA" id="ARBA00007395"/>
    </source>
</evidence>
<dbReference type="EMBL" id="RQZG01000007">
    <property type="protein sequence ID" value="RRD05168.1"/>
    <property type="molecule type" value="Genomic_DNA"/>
</dbReference>
<reference evidence="14 15" key="1">
    <citation type="submission" date="2018-11" db="EMBL/GenBank/DDBJ databases">
        <title>Genomes From Bacteria Associated with the Canine Oral Cavity: a Test Case for Automated Genome-Based Taxonomic Assignment.</title>
        <authorList>
            <person name="Coil D.A."/>
            <person name="Jospin G."/>
            <person name="Darling A.E."/>
            <person name="Wallis C."/>
            <person name="Davis I.J."/>
            <person name="Harris S."/>
            <person name="Eisen J.A."/>
            <person name="Holcombe L.J."/>
            <person name="O'Flynn C."/>
        </authorList>
    </citation>
    <scope>NUCLEOTIDE SEQUENCE [LARGE SCALE GENOMIC DNA]</scope>
    <source>
        <strain evidence="14 15">OH887_COT-365</strain>
    </source>
</reference>
<protein>
    <submittedName>
        <fullName evidence="14">Cytochrome c nitrite reductase small subunit</fullName>
        <ecNumber evidence="14">1.7.2.2</ecNumber>
    </submittedName>
</protein>
<dbReference type="InterPro" id="IPR005126">
    <property type="entry name" value="NapC/NirT_cyt_c_N"/>
</dbReference>
<dbReference type="OrthoDB" id="9782159at2"/>
<dbReference type="GO" id="GO:0005886">
    <property type="term" value="C:plasma membrane"/>
    <property type="evidence" value="ECO:0007669"/>
    <property type="project" value="UniProtKB-SubCell"/>
</dbReference>
<evidence type="ECO:0000259" key="13">
    <source>
        <dbReference type="Pfam" id="PF03264"/>
    </source>
</evidence>
<evidence type="ECO:0000256" key="9">
    <source>
        <dbReference type="ARBA" id="ARBA00022989"/>
    </source>
</evidence>
<dbReference type="GO" id="GO:0009061">
    <property type="term" value="P:anaerobic respiration"/>
    <property type="evidence" value="ECO:0007669"/>
    <property type="project" value="TreeGrafter"/>
</dbReference>
<dbReference type="PANTHER" id="PTHR30333:SF1">
    <property type="entry name" value="CYTOCHROME C-TYPE PROTEIN NAPC"/>
    <property type="match status" value="1"/>
</dbReference>
<evidence type="ECO:0000256" key="5">
    <source>
        <dbReference type="ARBA" id="ARBA00022617"/>
    </source>
</evidence>
<dbReference type="PANTHER" id="PTHR30333">
    <property type="entry name" value="CYTOCHROME C-TYPE PROTEIN"/>
    <property type="match status" value="1"/>
</dbReference>
<feature type="domain" description="NapC/NirT cytochrome c N-terminal" evidence="13">
    <location>
        <begin position="23"/>
        <end position="164"/>
    </location>
</feature>
<keyword evidence="7" id="KW-0479">Metal-binding</keyword>
<evidence type="ECO:0000256" key="3">
    <source>
        <dbReference type="ARBA" id="ARBA00022448"/>
    </source>
</evidence>
<comment type="similarity">
    <text evidence="2">Belongs to the NapC/NirT/NrfH family.</text>
</comment>
<dbReference type="Proteomes" id="UP000280819">
    <property type="component" value="Unassembled WGS sequence"/>
</dbReference>
<dbReference type="InterPro" id="IPR038266">
    <property type="entry name" value="NapC/NirT_cytc_sf"/>
</dbReference>
<dbReference type="InterPro" id="IPR036280">
    <property type="entry name" value="Multihaem_cyt_sf"/>
</dbReference>
<dbReference type="GO" id="GO:0046872">
    <property type="term" value="F:metal ion binding"/>
    <property type="evidence" value="ECO:0007669"/>
    <property type="project" value="UniProtKB-KW"/>
</dbReference>
<keyword evidence="5" id="KW-0349">Heme</keyword>
<dbReference type="EC" id="1.7.2.2" evidence="14"/>
<keyword evidence="6 12" id="KW-0812">Transmembrane</keyword>